<feature type="transmembrane region" description="Helical" evidence="2">
    <location>
        <begin position="74"/>
        <end position="96"/>
    </location>
</feature>
<dbReference type="NCBIfam" id="NF045889">
    <property type="entry name" value="ICE_Mbov_0396_TM"/>
    <property type="match status" value="1"/>
</dbReference>
<feature type="transmembrane region" description="Helical" evidence="2">
    <location>
        <begin position="117"/>
        <end position="142"/>
    </location>
</feature>
<accession>N9TSL4</accession>
<keyword evidence="2" id="KW-0812">Transmembrane</keyword>
<reference evidence="3 4" key="1">
    <citation type="journal article" date="2013" name="Genome Announc.">
        <title>Draft Genome Sequences of Mycoplasma auris and Mycoplasma yeatsii, Two Species of the Ear Canal of Caprinae.</title>
        <authorList>
            <person name="Dordet-Frisoni E."/>
            <person name="Baranowski E."/>
            <person name="Barre A."/>
            <person name="Blanchard A."/>
            <person name="Breton M."/>
            <person name="Couture C."/>
            <person name="Dupuy V."/>
            <person name="Gaurivaud P."/>
            <person name="Jacob D."/>
            <person name="Lemaitre C."/>
            <person name="Manso-Silvan L."/>
            <person name="Nikolski M."/>
            <person name="Nouvel L.X."/>
            <person name="Poumarat F."/>
            <person name="Sirand-Pugnet P."/>
            <person name="Thebault P."/>
            <person name="Theil S."/>
            <person name="Thiaucourt F."/>
            <person name="Citti C."/>
            <person name="Tardy F."/>
        </authorList>
    </citation>
    <scope>NUCLEOTIDE SEQUENCE [LARGE SCALE GENOMIC DNA]</scope>
    <source>
        <strain evidence="3 4">15026</strain>
    </source>
</reference>
<protein>
    <recommendedName>
        <fullName evidence="5">Transmembrane protein</fullName>
    </recommendedName>
</protein>
<dbReference type="RefSeq" id="WP_004423717.1">
    <property type="nucleotide sequence ID" value="NZ_AORI01000005.1"/>
</dbReference>
<dbReference type="eggNOG" id="ENOG5031Z85">
    <property type="taxonomic scope" value="Bacteria"/>
</dbReference>
<evidence type="ECO:0008006" key="5">
    <source>
        <dbReference type="Google" id="ProtNLM"/>
    </source>
</evidence>
<keyword evidence="4" id="KW-1185">Reference proteome</keyword>
<dbReference type="AlphaFoldDB" id="N9TSL4"/>
<evidence type="ECO:0000256" key="2">
    <source>
        <dbReference type="SAM" id="Phobius"/>
    </source>
</evidence>
<sequence>MVSIVSRVILTLFSPILYWVFFGIWFLSVTAFWSLLEGLFSFTKFLSVDLTNYLIFGKSISNTKSISIKDLPTFFISIAIFSMLMLVFIFSVILIKHATSTNKTEDKMPLKIAMKKSLPAIFIIVGIPILFLCVNLGLSLVIDLLSSSFLVPSIATNTKLTPLQSIFLSINGNASWVVNNFNNFQSYLGWYSAPPFDYYIASIWTTNALGLLFQMVNGLIMAIILLSFFVGISVDLFKLTLYQYFLFLSSPVVAISSISDDGRKLKNWKNSYFKTTFLVVIKVLMIMLYSVILKLIFDYVINGVALNNNNIFSESLLGFTSSLIYPFAALGTTYGFKAIGSKIDGYFGFGSFSAIKSIKSSVAKGTSALSAVKQGKLGATLATGGIGSLVAGVGVIHGLRKRSQNISALTSKGVDKKVAKNLLGKSDVMFNPQKQQEIVDNIKNSGIDLSKVNSKGSLETELFISKHFNQQKINSIQNSKEYKKGTASEETINELKEAINKQKATENAIKQLEENQKKIKTEQKKLNLAKGVNNVTK</sequence>
<feature type="coiled-coil region" evidence="1">
    <location>
        <begin position="488"/>
        <end position="529"/>
    </location>
</feature>
<dbReference type="NCBIfam" id="NF045848">
    <property type="entry name" value="MMCAP2_0566_fam"/>
    <property type="match status" value="1"/>
</dbReference>
<dbReference type="PATRIC" id="fig|1188233.3.peg.182"/>
<feature type="transmembrane region" description="Helical" evidence="2">
    <location>
        <begin position="242"/>
        <end position="259"/>
    </location>
</feature>
<evidence type="ECO:0000313" key="4">
    <source>
        <dbReference type="Proteomes" id="UP000013131"/>
    </source>
</evidence>
<name>N9TSL4_9BACT</name>
<keyword evidence="1" id="KW-0175">Coiled coil</keyword>
<dbReference type="EMBL" id="AORI01000005">
    <property type="protein sequence ID" value="ENY69139.1"/>
    <property type="molecule type" value="Genomic_DNA"/>
</dbReference>
<comment type="caution">
    <text evidence="3">The sequence shown here is derived from an EMBL/GenBank/DDBJ whole genome shotgun (WGS) entry which is preliminary data.</text>
</comment>
<evidence type="ECO:0000256" key="1">
    <source>
        <dbReference type="SAM" id="Coils"/>
    </source>
</evidence>
<dbReference type="STRING" id="1188233.MAU_1810"/>
<dbReference type="Proteomes" id="UP000013131">
    <property type="component" value="Unassembled WGS sequence"/>
</dbReference>
<organism evidence="3 4">
    <name type="scientific">Metamycoplasma auris 15026</name>
    <dbReference type="NCBI Taxonomy" id="1188233"/>
    <lineage>
        <taxon>Bacteria</taxon>
        <taxon>Bacillati</taxon>
        <taxon>Mycoplasmatota</taxon>
        <taxon>Mycoplasmoidales</taxon>
        <taxon>Metamycoplasmataceae</taxon>
        <taxon>Metamycoplasma</taxon>
    </lineage>
</organism>
<evidence type="ECO:0000313" key="3">
    <source>
        <dbReference type="EMBL" id="ENY69139.1"/>
    </source>
</evidence>
<feature type="transmembrane region" description="Helical" evidence="2">
    <location>
        <begin position="316"/>
        <end position="336"/>
    </location>
</feature>
<feature type="transmembrane region" description="Helical" evidence="2">
    <location>
        <begin position="218"/>
        <end position="236"/>
    </location>
</feature>
<proteinExistence type="predicted"/>
<feature type="transmembrane region" description="Helical" evidence="2">
    <location>
        <begin position="271"/>
        <end position="296"/>
    </location>
</feature>
<gene>
    <name evidence="3" type="ORF">MAU_1810</name>
</gene>
<feature type="transmembrane region" description="Helical" evidence="2">
    <location>
        <begin position="12"/>
        <end position="36"/>
    </location>
</feature>
<keyword evidence="2" id="KW-1133">Transmembrane helix</keyword>
<keyword evidence="2" id="KW-0472">Membrane</keyword>